<dbReference type="GO" id="GO:0003677">
    <property type="term" value="F:DNA binding"/>
    <property type="evidence" value="ECO:0007669"/>
    <property type="project" value="InterPro"/>
</dbReference>
<dbReference type="InterPro" id="IPR013325">
    <property type="entry name" value="RNA_pol_sigma_r2"/>
</dbReference>
<dbReference type="InterPro" id="IPR014284">
    <property type="entry name" value="RNA_pol_sigma-70_dom"/>
</dbReference>
<gene>
    <name evidence="7" type="ORF">DZC75_02135</name>
</gene>
<evidence type="ECO:0000259" key="6">
    <source>
        <dbReference type="Pfam" id="PF08281"/>
    </source>
</evidence>
<dbReference type="InterPro" id="IPR039425">
    <property type="entry name" value="RNA_pol_sigma-70-like"/>
</dbReference>
<keyword evidence="8" id="KW-1185">Reference proteome</keyword>
<evidence type="ECO:0000259" key="5">
    <source>
        <dbReference type="Pfam" id="PF04542"/>
    </source>
</evidence>
<dbReference type="Proteomes" id="UP000258127">
    <property type="component" value="Chromosome"/>
</dbReference>
<evidence type="ECO:0000256" key="1">
    <source>
        <dbReference type="ARBA" id="ARBA00010641"/>
    </source>
</evidence>
<sequence length="174" mass="19535">MGSMPESQQQAHFSTLYGEHNSWLKTWLFRRLGCREVAADLAQDTFVRVLSKGLSPRIEQPRAFLSTIAHSLFVNLLRRRQLEARYLEALAQLPEACAPSPEERWQLFEALQALDALLDGLPAKVRSALLMCQLEGLTHEQIAARLGVSKSSVRQYIARALLHCMTHAPEACPA</sequence>
<evidence type="ECO:0000256" key="4">
    <source>
        <dbReference type="ARBA" id="ARBA00023163"/>
    </source>
</evidence>
<dbReference type="GO" id="GO:0006352">
    <property type="term" value="P:DNA-templated transcription initiation"/>
    <property type="evidence" value="ECO:0007669"/>
    <property type="project" value="InterPro"/>
</dbReference>
<dbReference type="SUPFAM" id="SSF88946">
    <property type="entry name" value="Sigma2 domain of RNA polymerase sigma factors"/>
    <property type="match status" value="1"/>
</dbReference>
<evidence type="ECO:0000256" key="2">
    <source>
        <dbReference type="ARBA" id="ARBA00023015"/>
    </source>
</evidence>
<protein>
    <submittedName>
        <fullName evidence="7">Sigma-70 family RNA polymerase sigma factor</fullName>
    </submittedName>
</protein>
<dbReference type="SUPFAM" id="SSF88659">
    <property type="entry name" value="Sigma3 and sigma4 domains of RNA polymerase sigma factors"/>
    <property type="match status" value="1"/>
</dbReference>
<dbReference type="NCBIfam" id="NF009180">
    <property type="entry name" value="PRK12528.1"/>
    <property type="match status" value="1"/>
</dbReference>
<dbReference type="NCBIfam" id="NF007232">
    <property type="entry name" value="PRK09651.1"/>
    <property type="match status" value="1"/>
</dbReference>
<dbReference type="Pfam" id="PF04542">
    <property type="entry name" value="Sigma70_r2"/>
    <property type="match status" value="1"/>
</dbReference>
<reference evidence="7 8" key="1">
    <citation type="submission" date="2018-08" db="EMBL/GenBank/DDBJ databases">
        <authorList>
            <person name="Lee Y."/>
            <person name="Kakembo D."/>
        </authorList>
    </citation>
    <scope>NUCLEOTIDE SEQUENCE [LARGE SCALE GENOMIC DNA]</scope>
    <source>
        <strain evidence="7 8">JBCS1880</strain>
    </source>
</reference>
<evidence type="ECO:0000313" key="7">
    <source>
        <dbReference type="EMBL" id="AXO86863.1"/>
    </source>
</evidence>
<feature type="domain" description="RNA polymerase sigma-70 region 2" evidence="5">
    <location>
        <begin position="16"/>
        <end position="81"/>
    </location>
</feature>
<keyword evidence="4" id="KW-0804">Transcription</keyword>
<accession>A0AAI8P8L3</accession>
<dbReference type="CDD" id="cd06171">
    <property type="entry name" value="Sigma70_r4"/>
    <property type="match status" value="1"/>
</dbReference>
<dbReference type="AlphaFoldDB" id="A0AAI8P8L3"/>
<keyword evidence="3" id="KW-0731">Sigma factor</keyword>
<dbReference type="NCBIfam" id="TIGR02937">
    <property type="entry name" value="sigma70-ECF"/>
    <property type="match status" value="1"/>
</dbReference>
<dbReference type="InterPro" id="IPR036388">
    <property type="entry name" value="WH-like_DNA-bd_sf"/>
</dbReference>
<name>A0AAI8P8L3_9PSED</name>
<dbReference type="InterPro" id="IPR007627">
    <property type="entry name" value="RNA_pol_sigma70_r2"/>
</dbReference>
<dbReference type="GO" id="GO:0016987">
    <property type="term" value="F:sigma factor activity"/>
    <property type="evidence" value="ECO:0007669"/>
    <property type="project" value="UniProtKB-KW"/>
</dbReference>
<dbReference type="Pfam" id="PF08281">
    <property type="entry name" value="Sigma70_r4_2"/>
    <property type="match status" value="1"/>
</dbReference>
<comment type="similarity">
    <text evidence="1">Belongs to the sigma-70 factor family. ECF subfamily.</text>
</comment>
<dbReference type="InterPro" id="IPR013324">
    <property type="entry name" value="RNA_pol_sigma_r3/r4-like"/>
</dbReference>
<keyword evidence="2" id="KW-0805">Transcription regulation</keyword>
<dbReference type="PANTHER" id="PTHR43133:SF63">
    <property type="entry name" value="RNA POLYMERASE SIGMA FACTOR FECI-RELATED"/>
    <property type="match status" value="1"/>
</dbReference>
<dbReference type="Gene3D" id="1.10.10.10">
    <property type="entry name" value="Winged helix-like DNA-binding domain superfamily/Winged helix DNA-binding domain"/>
    <property type="match status" value="1"/>
</dbReference>
<dbReference type="Gene3D" id="1.10.1740.10">
    <property type="match status" value="1"/>
</dbReference>
<proteinExistence type="inferred from homology"/>
<organism evidence="7 8">
    <name type="scientific">Pseudomonas parafulva</name>
    <dbReference type="NCBI Taxonomy" id="157782"/>
    <lineage>
        <taxon>Bacteria</taxon>
        <taxon>Pseudomonadati</taxon>
        <taxon>Pseudomonadota</taxon>
        <taxon>Gammaproteobacteria</taxon>
        <taxon>Pseudomonadales</taxon>
        <taxon>Pseudomonadaceae</taxon>
        <taxon>Pseudomonas</taxon>
    </lineage>
</organism>
<feature type="domain" description="RNA polymerase sigma factor 70 region 4 type 2" evidence="6">
    <location>
        <begin position="112"/>
        <end position="164"/>
    </location>
</feature>
<evidence type="ECO:0000313" key="8">
    <source>
        <dbReference type="Proteomes" id="UP000258127"/>
    </source>
</evidence>
<dbReference type="PANTHER" id="PTHR43133">
    <property type="entry name" value="RNA POLYMERASE ECF-TYPE SIGMA FACTO"/>
    <property type="match status" value="1"/>
</dbReference>
<dbReference type="EMBL" id="CP031641">
    <property type="protein sequence ID" value="AXO86863.1"/>
    <property type="molecule type" value="Genomic_DNA"/>
</dbReference>
<evidence type="ECO:0000256" key="3">
    <source>
        <dbReference type="ARBA" id="ARBA00023082"/>
    </source>
</evidence>
<dbReference type="InterPro" id="IPR013249">
    <property type="entry name" value="RNA_pol_sigma70_r4_t2"/>
</dbReference>